<reference evidence="1 2" key="1">
    <citation type="journal article" date="2018" name="Genome Biol. Evol.">
        <title>Multiple Roots of Fruiting Body Formation in Amoebozoa.</title>
        <authorList>
            <person name="Hillmann F."/>
            <person name="Forbes G."/>
            <person name="Novohradska S."/>
            <person name="Ferling I."/>
            <person name="Riege K."/>
            <person name="Groth M."/>
            <person name="Westermann M."/>
            <person name="Marz M."/>
            <person name="Spaller T."/>
            <person name="Winckler T."/>
            <person name="Schaap P."/>
            <person name="Glockner G."/>
        </authorList>
    </citation>
    <scope>NUCLEOTIDE SEQUENCE [LARGE SCALE GENOMIC DNA]</scope>
    <source>
        <strain evidence="1 2">Jena</strain>
    </source>
</reference>
<accession>A0A2P6MW12</accession>
<keyword evidence="2" id="KW-1185">Reference proteome</keyword>
<gene>
    <name evidence="1" type="ORF">PROFUN_15463</name>
</gene>
<dbReference type="AlphaFoldDB" id="A0A2P6MW12"/>
<name>A0A2P6MW12_9EUKA</name>
<evidence type="ECO:0000313" key="2">
    <source>
        <dbReference type="Proteomes" id="UP000241769"/>
    </source>
</evidence>
<dbReference type="Proteomes" id="UP000241769">
    <property type="component" value="Unassembled WGS sequence"/>
</dbReference>
<dbReference type="EMBL" id="MDYQ01000356">
    <property type="protein sequence ID" value="PRP75901.1"/>
    <property type="molecule type" value="Genomic_DNA"/>
</dbReference>
<dbReference type="InParanoid" id="A0A2P6MW12"/>
<proteinExistence type="predicted"/>
<organism evidence="1 2">
    <name type="scientific">Planoprotostelium fungivorum</name>
    <dbReference type="NCBI Taxonomy" id="1890364"/>
    <lineage>
        <taxon>Eukaryota</taxon>
        <taxon>Amoebozoa</taxon>
        <taxon>Evosea</taxon>
        <taxon>Variosea</taxon>
        <taxon>Cavosteliida</taxon>
        <taxon>Cavosteliaceae</taxon>
        <taxon>Planoprotostelium</taxon>
    </lineage>
</organism>
<evidence type="ECO:0000313" key="1">
    <source>
        <dbReference type="EMBL" id="PRP75901.1"/>
    </source>
</evidence>
<protein>
    <submittedName>
        <fullName evidence="1">Uncharacterized protein</fullName>
    </submittedName>
</protein>
<comment type="caution">
    <text evidence="1">The sequence shown here is derived from an EMBL/GenBank/DDBJ whole genome shotgun (WGS) entry which is preliminary data.</text>
</comment>
<sequence length="150" mass="16076">MYISPDLNSTSAPKFKRICSHGAADHFTLTRASISGGCLPDVEVFEIAALCQQFFVSLGKKLVQSAPGRARWLFLIDCLLHNWTACLICSESENARTPTSILAPNSGHVLPLQHIAAWFGSEEFVMLSGEHRCQGTGGSTTGGAGRPRGS</sequence>